<dbReference type="EMBL" id="FMVF01000018">
    <property type="protein sequence ID" value="SCY93589.1"/>
    <property type="molecule type" value="Genomic_DNA"/>
</dbReference>
<name>A0A1G5K155_9FLAO</name>
<dbReference type="Pfam" id="PF22105">
    <property type="entry name" value="DUF6943"/>
    <property type="match status" value="1"/>
</dbReference>
<dbReference type="InterPro" id="IPR054223">
    <property type="entry name" value="DUF6943"/>
</dbReference>
<evidence type="ECO:0000313" key="1">
    <source>
        <dbReference type="EMBL" id="SCY93589.1"/>
    </source>
</evidence>
<dbReference type="RefSeq" id="WP_091146030.1">
    <property type="nucleotide sequence ID" value="NZ_FMVF01000018.1"/>
</dbReference>
<dbReference type="STRING" id="490189.SAMN02927903_02987"/>
<organism evidence="1 2">
    <name type="scientific">Flavobacterium caeni</name>
    <dbReference type="NCBI Taxonomy" id="490189"/>
    <lineage>
        <taxon>Bacteria</taxon>
        <taxon>Pseudomonadati</taxon>
        <taxon>Bacteroidota</taxon>
        <taxon>Flavobacteriia</taxon>
        <taxon>Flavobacteriales</taxon>
        <taxon>Flavobacteriaceae</taxon>
        <taxon>Flavobacterium</taxon>
    </lineage>
</organism>
<reference evidence="1 2" key="1">
    <citation type="submission" date="2016-10" db="EMBL/GenBank/DDBJ databases">
        <authorList>
            <person name="de Groot N.N."/>
        </authorList>
    </citation>
    <scope>NUCLEOTIDE SEQUENCE [LARGE SCALE GENOMIC DNA]</scope>
    <source>
        <strain evidence="1 2">CGMCC 1.7031</strain>
    </source>
</reference>
<protein>
    <submittedName>
        <fullName evidence="1">Uncharacterized protein</fullName>
    </submittedName>
</protein>
<accession>A0A1G5K155</accession>
<gene>
    <name evidence="1" type="ORF">SAMN02927903_02987</name>
</gene>
<proteinExistence type="predicted"/>
<dbReference type="OrthoDB" id="670969at2"/>
<dbReference type="Proteomes" id="UP000199354">
    <property type="component" value="Unassembled WGS sequence"/>
</dbReference>
<keyword evidence="2" id="KW-1185">Reference proteome</keyword>
<sequence length="141" mass="16904">MQNLMIKSHKPNQMYLGNYIFILNKGLNSGKPMHEPCPNCFVLIFPTAEEKESYYWLSYSLWKAKFWHLYLVGSVIPFLRICDFKKEFDNKTRSMLQEHDEHLKSVKALRLLEQKEAQFHKNLALINDMKRAILYRYISKK</sequence>
<dbReference type="AlphaFoldDB" id="A0A1G5K155"/>
<evidence type="ECO:0000313" key="2">
    <source>
        <dbReference type="Proteomes" id="UP000199354"/>
    </source>
</evidence>